<dbReference type="AlphaFoldDB" id="A0A075G2V7"/>
<proteinExistence type="predicted"/>
<feature type="domain" description="UBP-type" evidence="2">
    <location>
        <begin position="3"/>
        <end position="85"/>
    </location>
</feature>
<dbReference type="Pfam" id="PF02148">
    <property type="entry name" value="zf-UBP"/>
    <property type="match status" value="1"/>
</dbReference>
<gene>
    <name evidence="3" type="primary">TC.CPA1</name>
</gene>
<dbReference type="PROSITE" id="PS50271">
    <property type="entry name" value="ZF_UBP"/>
    <property type="match status" value="1"/>
</dbReference>
<accession>A0A075G2V7</accession>
<reference evidence="3" key="1">
    <citation type="journal article" date="2014" name="Genome Biol. Evol.">
        <title>Pangenome evidence for extensive interdomain horizontal transfer affecting lineage core and shell genes in uncultured planktonic thaumarchaeota and euryarchaeota.</title>
        <authorList>
            <person name="Deschamps P."/>
            <person name="Zivanovic Y."/>
            <person name="Moreira D."/>
            <person name="Rodriguez-Valera F."/>
            <person name="Lopez-Garcia P."/>
        </authorList>
    </citation>
    <scope>NUCLEOTIDE SEQUENCE</scope>
</reference>
<feature type="compositionally biased region" description="Basic and acidic residues" evidence="1">
    <location>
        <begin position="1"/>
        <end position="13"/>
    </location>
</feature>
<evidence type="ECO:0000313" key="3">
    <source>
        <dbReference type="EMBL" id="AIE96096.1"/>
    </source>
</evidence>
<evidence type="ECO:0000256" key="1">
    <source>
        <dbReference type="SAM" id="MobiDB-lite"/>
    </source>
</evidence>
<evidence type="ECO:0000259" key="2">
    <source>
        <dbReference type="PROSITE" id="PS50271"/>
    </source>
</evidence>
<dbReference type="InterPro" id="IPR001607">
    <property type="entry name" value="Znf_UBP"/>
</dbReference>
<protein>
    <submittedName>
        <fullName evidence="3">Zinc finger UBP-type protein (TC.CPA1)</fullName>
    </submittedName>
</protein>
<dbReference type="Gene3D" id="3.30.40.10">
    <property type="entry name" value="Zinc/RING finger domain, C3HC4 (zinc finger)"/>
    <property type="match status" value="1"/>
</dbReference>
<feature type="region of interest" description="Disordered" evidence="1">
    <location>
        <begin position="1"/>
        <end position="23"/>
    </location>
</feature>
<dbReference type="SUPFAM" id="SSF57850">
    <property type="entry name" value="RING/U-box"/>
    <property type="match status" value="1"/>
</dbReference>
<sequence>MGNDCEHFGDAKEGTSPNTKGCEECEKEKTPWVAIRMCLTCGHVGCCDSSMGRHATKHHEETGHPVMIALPAKSWRWCYVHKDYY</sequence>
<organism evidence="3">
    <name type="scientific">uncultured marine thaumarchaeote AD1000_72_F04</name>
    <dbReference type="NCBI Taxonomy" id="1455938"/>
    <lineage>
        <taxon>Archaea</taxon>
        <taxon>Nitrososphaerota</taxon>
        <taxon>environmental samples</taxon>
    </lineage>
</organism>
<name>A0A075G2V7_9ARCH</name>
<dbReference type="InterPro" id="IPR013083">
    <property type="entry name" value="Znf_RING/FYVE/PHD"/>
</dbReference>
<dbReference type="EMBL" id="KF900469">
    <property type="protein sequence ID" value="AIE96096.1"/>
    <property type="molecule type" value="Genomic_DNA"/>
</dbReference>
<dbReference type="GO" id="GO:0008270">
    <property type="term" value="F:zinc ion binding"/>
    <property type="evidence" value="ECO:0007669"/>
    <property type="project" value="InterPro"/>
</dbReference>
<dbReference type="SMART" id="SM00290">
    <property type="entry name" value="ZnF_UBP"/>
    <property type="match status" value="1"/>
</dbReference>